<name>A0A7R9L916_9ACAR</name>
<dbReference type="InterPro" id="IPR004843">
    <property type="entry name" value="Calcineurin-like_PHP"/>
</dbReference>
<dbReference type="Pfam" id="PF00149">
    <property type="entry name" value="Metallophos"/>
    <property type="match status" value="1"/>
</dbReference>
<keyword evidence="6" id="KW-0547">Nucleotide-binding</keyword>
<sequence>MHFIDLLLISIPYLVAYGCTTTAEGSTLFNLTLIHNNDIHAHFAPVNVWSSPCDEKSLREGKCFGGVARIMAQAQSIREKQPNNTLFLNAGDSFQGTVWYSLYKWRIVSHFTKLLKYDVMTVGNHEFDDGVDGYAPFLEATRHTIPTVCCNIDVSAEPKLVGKIKKSIVVEVDGRKIGIVGYLTPETTFLSNPGNTIKFMDEIQCLREEVRKLKSDGIDIIIGLGHSGFVRDVEIAKSVPEIDVIVGGHSHTLLYDGPKP</sequence>
<dbReference type="GO" id="GO:0005886">
    <property type="term" value="C:plasma membrane"/>
    <property type="evidence" value="ECO:0007669"/>
    <property type="project" value="TreeGrafter"/>
</dbReference>
<dbReference type="SUPFAM" id="SSF56300">
    <property type="entry name" value="Metallo-dependent phosphatases"/>
    <property type="match status" value="1"/>
</dbReference>
<accession>A0A7R9L916</accession>
<evidence type="ECO:0000256" key="5">
    <source>
        <dbReference type="ARBA" id="ARBA00022729"/>
    </source>
</evidence>
<protein>
    <recommendedName>
        <fullName evidence="3">5'-nucleotidase</fullName>
        <ecNumber evidence="3">3.1.3.5</ecNumber>
    </recommendedName>
</protein>
<evidence type="ECO:0000256" key="2">
    <source>
        <dbReference type="ARBA" id="ARBA00006654"/>
    </source>
</evidence>
<keyword evidence="4" id="KW-0479">Metal-binding</keyword>
<dbReference type="PANTHER" id="PTHR11575:SF24">
    <property type="entry name" value="5'-NUCLEOTIDASE"/>
    <property type="match status" value="1"/>
</dbReference>
<dbReference type="CDD" id="cd07409">
    <property type="entry name" value="MPP_CD73_N"/>
    <property type="match status" value="1"/>
</dbReference>
<dbReference type="OrthoDB" id="7722975at2759"/>
<dbReference type="InterPro" id="IPR029052">
    <property type="entry name" value="Metallo-depent_PP-like"/>
</dbReference>
<gene>
    <name evidence="10" type="ORF">OSB1V03_LOCUS16911</name>
</gene>
<feature type="chain" id="PRO_5035592094" description="5'-nucleotidase" evidence="8">
    <location>
        <begin position="17"/>
        <end position="260"/>
    </location>
</feature>
<keyword evidence="11" id="KW-1185">Reference proteome</keyword>
<dbReference type="EMBL" id="OC874103">
    <property type="protein sequence ID" value="CAD7637262.1"/>
    <property type="molecule type" value="Genomic_DNA"/>
</dbReference>
<dbReference type="InterPro" id="IPR006146">
    <property type="entry name" value="5'-Nucleotdase_CS"/>
</dbReference>
<dbReference type="Gene3D" id="3.60.21.10">
    <property type="match status" value="1"/>
</dbReference>
<dbReference type="EC" id="3.1.3.5" evidence="3"/>
<dbReference type="EMBL" id="CAJPIZ010019528">
    <property type="protein sequence ID" value="CAG2116956.1"/>
    <property type="molecule type" value="Genomic_DNA"/>
</dbReference>
<keyword evidence="5 8" id="KW-0732">Signal</keyword>
<evidence type="ECO:0000256" key="6">
    <source>
        <dbReference type="ARBA" id="ARBA00022741"/>
    </source>
</evidence>
<evidence type="ECO:0000313" key="10">
    <source>
        <dbReference type="EMBL" id="CAD7637262.1"/>
    </source>
</evidence>
<dbReference type="AlphaFoldDB" id="A0A7R9L916"/>
<evidence type="ECO:0000256" key="3">
    <source>
        <dbReference type="ARBA" id="ARBA00012643"/>
    </source>
</evidence>
<comment type="similarity">
    <text evidence="2">Belongs to the 5'-nucleotidase family.</text>
</comment>
<evidence type="ECO:0000259" key="9">
    <source>
        <dbReference type="Pfam" id="PF00149"/>
    </source>
</evidence>
<evidence type="ECO:0000256" key="7">
    <source>
        <dbReference type="ARBA" id="ARBA00022801"/>
    </source>
</evidence>
<comment type="catalytic activity">
    <reaction evidence="1">
        <text>a ribonucleoside 5'-phosphate + H2O = a ribonucleoside + phosphate</text>
        <dbReference type="Rhea" id="RHEA:12484"/>
        <dbReference type="ChEBI" id="CHEBI:15377"/>
        <dbReference type="ChEBI" id="CHEBI:18254"/>
        <dbReference type="ChEBI" id="CHEBI:43474"/>
        <dbReference type="ChEBI" id="CHEBI:58043"/>
        <dbReference type="EC" id="3.1.3.5"/>
    </reaction>
</comment>
<evidence type="ECO:0000256" key="1">
    <source>
        <dbReference type="ARBA" id="ARBA00000815"/>
    </source>
</evidence>
<feature type="domain" description="Calcineurin-like phosphoesterase" evidence="9">
    <location>
        <begin position="33"/>
        <end position="252"/>
    </location>
</feature>
<organism evidence="10">
    <name type="scientific">Medioppia subpectinata</name>
    <dbReference type="NCBI Taxonomy" id="1979941"/>
    <lineage>
        <taxon>Eukaryota</taxon>
        <taxon>Metazoa</taxon>
        <taxon>Ecdysozoa</taxon>
        <taxon>Arthropoda</taxon>
        <taxon>Chelicerata</taxon>
        <taxon>Arachnida</taxon>
        <taxon>Acari</taxon>
        <taxon>Acariformes</taxon>
        <taxon>Sarcoptiformes</taxon>
        <taxon>Oribatida</taxon>
        <taxon>Brachypylina</taxon>
        <taxon>Oppioidea</taxon>
        <taxon>Oppiidae</taxon>
        <taxon>Medioppia</taxon>
    </lineage>
</organism>
<evidence type="ECO:0000256" key="8">
    <source>
        <dbReference type="SAM" id="SignalP"/>
    </source>
</evidence>
<dbReference type="GO" id="GO:0046872">
    <property type="term" value="F:metal ion binding"/>
    <property type="evidence" value="ECO:0007669"/>
    <property type="project" value="UniProtKB-KW"/>
</dbReference>
<dbReference type="GO" id="GO:0006196">
    <property type="term" value="P:AMP catabolic process"/>
    <property type="evidence" value="ECO:0007669"/>
    <property type="project" value="TreeGrafter"/>
</dbReference>
<keyword evidence="7" id="KW-0378">Hydrolase</keyword>
<dbReference type="PRINTS" id="PR01607">
    <property type="entry name" value="APYRASEFAMLY"/>
</dbReference>
<dbReference type="PROSITE" id="PS00786">
    <property type="entry name" value="5_NUCLEOTIDASE_2"/>
    <property type="match status" value="1"/>
</dbReference>
<dbReference type="InterPro" id="IPR006179">
    <property type="entry name" value="5_nucleotidase/apyrase"/>
</dbReference>
<reference evidence="10" key="1">
    <citation type="submission" date="2020-11" db="EMBL/GenBank/DDBJ databases">
        <authorList>
            <person name="Tran Van P."/>
        </authorList>
    </citation>
    <scope>NUCLEOTIDE SEQUENCE</scope>
</reference>
<dbReference type="GO" id="GO:0000166">
    <property type="term" value="F:nucleotide binding"/>
    <property type="evidence" value="ECO:0007669"/>
    <property type="project" value="UniProtKB-KW"/>
</dbReference>
<evidence type="ECO:0000313" key="11">
    <source>
        <dbReference type="Proteomes" id="UP000759131"/>
    </source>
</evidence>
<dbReference type="FunFam" id="3.60.21.10:FF:000020">
    <property type="entry name" value="NT5E isoform 4"/>
    <property type="match status" value="1"/>
</dbReference>
<feature type="signal peptide" evidence="8">
    <location>
        <begin position="1"/>
        <end position="16"/>
    </location>
</feature>
<dbReference type="PANTHER" id="PTHR11575">
    <property type="entry name" value="5'-NUCLEOTIDASE-RELATED"/>
    <property type="match status" value="1"/>
</dbReference>
<dbReference type="Proteomes" id="UP000759131">
    <property type="component" value="Unassembled WGS sequence"/>
</dbReference>
<proteinExistence type="inferred from homology"/>
<dbReference type="GO" id="GO:0008253">
    <property type="term" value="F:5'-nucleotidase activity"/>
    <property type="evidence" value="ECO:0007669"/>
    <property type="project" value="UniProtKB-EC"/>
</dbReference>
<feature type="non-terminal residue" evidence="10">
    <location>
        <position position="260"/>
    </location>
</feature>
<evidence type="ECO:0000256" key="4">
    <source>
        <dbReference type="ARBA" id="ARBA00022723"/>
    </source>
</evidence>